<dbReference type="EMBL" id="FORM01000006">
    <property type="protein sequence ID" value="SFJ29977.1"/>
    <property type="molecule type" value="Genomic_DNA"/>
</dbReference>
<dbReference type="Proteomes" id="UP000199559">
    <property type="component" value="Unassembled WGS sequence"/>
</dbReference>
<sequence>MSSFLLENYVLIYRSAEILAAVAGLVLYKKFKSKAVRLFIWFLVYVQFIEIVGAYPLFLAKTEQFSWLKSIIKNTIFDRNFWFFQVFWTVLSTAIIALYFILINKNNGIKKGLKILLTSFLVLSTIILIVDYNALHTNSIFSLEILSLIVILSVTICYFIQLLDSEQILKFYKSLSFYIAIGVFFFWLVTTPLYFFEQYFNANDYAYVHIKNYVYLFSIVFMYLSFAIGFIVSTPEKEIEK</sequence>
<feature type="transmembrane region" description="Helical" evidence="1">
    <location>
        <begin position="175"/>
        <end position="195"/>
    </location>
</feature>
<feature type="transmembrane region" description="Helical" evidence="1">
    <location>
        <begin position="12"/>
        <end position="28"/>
    </location>
</feature>
<protein>
    <submittedName>
        <fullName evidence="2">Uncharacterized protein</fullName>
    </submittedName>
</protein>
<proteinExistence type="predicted"/>
<evidence type="ECO:0000313" key="2">
    <source>
        <dbReference type="EMBL" id="SFJ29977.1"/>
    </source>
</evidence>
<keyword evidence="3" id="KW-1185">Reference proteome</keyword>
<feature type="transmembrane region" description="Helical" evidence="1">
    <location>
        <begin position="215"/>
        <end position="233"/>
    </location>
</feature>
<feature type="transmembrane region" description="Helical" evidence="1">
    <location>
        <begin position="115"/>
        <end position="134"/>
    </location>
</feature>
<evidence type="ECO:0000256" key="1">
    <source>
        <dbReference type="SAM" id="Phobius"/>
    </source>
</evidence>
<feature type="transmembrane region" description="Helical" evidence="1">
    <location>
        <begin position="80"/>
        <end position="103"/>
    </location>
</feature>
<keyword evidence="1" id="KW-1133">Transmembrane helix</keyword>
<evidence type="ECO:0000313" key="3">
    <source>
        <dbReference type="Proteomes" id="UP000199559"/>
    </source>
</evidence>
<feature type="transmembrane region" description="Helical" evidence="1">
    <location>
        <begin position="40"/>
        <end position="60"/>
    </location>
</feature>
<dbReference type="STRING" id="1144750.SAMN05443431_10625"/>
<gene>
    <name evidence="2" type="ORF">SAMN05443431_10625</name>
</gene>
<dbReference type="RefSeq" id="WP_090840195.1">
    <property type="nucleotide sequence ID" value="NZ_CANLBQ010000006.1"/>
</dbReference>
<feature type="transmembrane region" description="Helical" evidence="1">
    <location>
        <begin position="140"/>
        <end position="163"/>
    </location>
</feature>
<accession>A0A1I3Q9C3</accession>
<dbReference type="AlphaFoldDB" id="A0A1I3Q9C3"/>
<name>A0A1I3Q9C3_9FLAO</name>
<reference evidence="3" key="1">
    <citation type="submission" date="2016-10" db="EMBL/GenBank/DDBJ databases">
        <authorList>
            <person name="Varghese N."/>
            <person name="Submissions S."/>
        </authorList>
    </citation>
    <scope>NUCLEOTIDE SEQUENCE [LARGE SCALE GENOMIC DNA]</scope>
    <source>
        <strain evidence="3">DSM 28881</strain>
    </source>
</reference>
<keyword evidence="1" id="KW-0472">Membrane</keyword>
<keyword evidence="1" id="KW-0812">Transmembrane</keyword>
<organism evidence="2 3">
    <name type="scientific">Olleya namhaensis</name>
    <dbReference type="NCBI Taxonomy" id="1144750"/>
    <lineage>
        <taxon>Bacteria</taxon>
        <taxon>Pseudomonadati</taxon>
        <taxon>Bacteroidota</taxon>
        <taxon>Flavobacteriia</taxon>
        <taxon>Flavobacteriales</taxon>
        <taxon>Flavobacteriaceae</taxon>
    </lineage>
</organism>